<feature type="region of interest" description="Disordered" evidence="1">
    <location>
        <begin position="533"/>
        <end position="614"/>
    </location>
</feature>
<feature type="compositionally biased region" description="Low complexity" evidence="1">
    <location>
        <begin position="11"/>
        <end position="68"/>
    </location>
</feature>
<feature type="region of interest" description="Disordered" evidence="1">
    <location>
        <begin position="1"/>
        <end position="283"/>
    </location>
</feature>
<evidence type="ECO:0000313" key="3">
    <source>
        <dbReference type="Proteomes" id="UP001208570"/>
    </source>
</evidence>
<protein>
    <recommendedName>
        <fullName evidence="4">RNA polymerase-associated protein LEO1</fullName>
    </recommendedName>
</protein>
<evidence type="ECO:0008006" key="4">
    <source>
        <dbReference type="Google" id="ProtNLM"/>
    </source>
</evidence>
<dbReference type="GO" id="GO:0032968">
    <property type="term" value="P:positive regulation of transcription elongation by RNA polymerase II"/>
    <property type="evidence" value="ECO:0007669"/>
    <property type="project" value="TreeGrafter"/>
</dbReference>
<dbReference type="EMBL" id="JAODUP010001059">
    <property type="protein sequence ID" value="KAK2141661.1"/>
    <property type="molecule type" value="Genomic_DNA"/>
</dbReference>
<keyword evidence="3" id="KW-1185">Reference proteome</keyword>
<evidence type="ECO:0000313" key="2">
    <source>
        <dbReference type="EMBL" id="KAK2141661.1"/>
    </source>
</evidence>
<organism evidence="2 3">
    <name type="scientific">Paralvinella palmiformis</name>
    <dbReference type="NCBI Taxonomy" id="53620"/>
    <lineage>
        <taxon>Eukaryota</taxon>
        <taxon>Metazoa</taxon>
        <taxon>Spiralia</taxon>
        <taxon>Lophotrochozoa</taxon>
        <taxon>Annelida</taxon>
        <taxon>Polychaeta</taxon>
        <taxon>Sedentaria</taxon>
        <taxon>Canalipalpata</taxon>
        <taxon>Terebellida</taxon>
        <taxon>Terebelliformia</taxon>
        <taxon>Alvinellidae</taxon>
        <taxon>Paralvinella</taxon>
    </lineage>
</organism>
<dbReference type="AlphaFoldDB" id="A0AAD9IVF1"/>
<proteinExistence type="predicted"/>
<dbReference type="PANTHER" id="PTHR23146">
    <property type="entry name" value="LEO1 PROTEIN"/>
    <property type="match status" value="1"/>
</dbReference>
<accession>A0AAD9IVF1</accession>
<feature type="compositionally biased region" description="Low complexity" evidence="1">
    <location>
        <begin position="182"/>
        <end position="205"/>
    </location>
</feature>
<dbReference type="GO" id="GO:1990269">
    <property type="term" value="F:RNA polymerase II C-terminal domain phosphoserine binding"/>
    <property type="evidence" value="ECO:0007669"/>
    <property type="project" value="TreeGrafter"/>
</dbReference>
<dbReference type="PANTHER" id="PTHR23146:SF0">
    <property type="entry name" value="RNA POLYMERASE-ASSOCIATED PROTEIN LEO1"/>
    <property type="match status" value="1"/>
</dbReference>
<name>A0AAD9IVF1_9ANNE</name>
<sequence length="614" mass="65552">MNAEDSGSEQGSPVSRSGSQYSGSGSPGSPAGSDASGSGSPTSHRSRSGSRSSNGSHSGSLSHSRSASPEGSGSDRSRSVSPAASGSARSRSPSGSRSPSPAHSGSGRSRSHSGSRSPSPAGSGSVRSRSHSGSRSPSPAGSGSVRSGSASPAGSADSRSVRSGSESPAHSAKSGSHHSSRRSSPAGSARGSPSSTRSQSRSPHGSPGGSESDEVGRKKAVNIAEGSGSDEDDDVKATTDDIFGDADDISSDSGDDGAKEHSPADRNAEPVIQDDDDQEQPPEQPEILVEATIPHIRPNLGKYQHFVRLPNFISMETRPFDPALYEDEIDEDDVMDEEGRTRLKLKVENTIRWRCVKDQDGNDMKDDFGEAVRESNARIIRWSDGSMSLYLGKEIFDIHTMNLQGDHNHLFIRQGTSLQGQTIFKTKLTFRPHSTDSLTHRKMTLSMAERSAKMQKVKVLPIYGKDPDAHRSEMIKKEEERLRASIRRESQQRRLRERAHHRGLSTNYLEGDYEEEDEDENAISLSAIKNKYKPGNKKAGQINIYSSDSDEDSFTDDEKPRKKSLKARKLESDEESASDSGSAPKKPRLVSSSDEEGSGAGSAAGSASAHSDSD</sequence>
<dbReference type="GO" id="GO:0016593">
    <property type="term" value="C:Cdc73/Paf1 complex"/>
    <property type="evidence" value="ECO:0007669"/>
    <property type="project" value="InterPro"/>
</dbReference>
<feature type="compositionally biased region" description="Low complexity" evidence="1">
    <location>
        <begin position="601"/>
        <end position="614"/>
    </location>
</feature>
<reference evidence="2" key="1">
    <citation type="journal article" date="2023" name="Mol. Biol. Evol.">
        <title>Third-Generation Sequencing Reveals the Adaptive Role of the Epigenome in Three Deep-Sea Polychaetes.</title>
        <authorList>
            <person name="Perez M."/>
            <person name="Aroh O."/>
            <person name="Sun Y."/>
            <person name="Lan Y."/>
            <person name="Juniper S.K."/>
            <person name="Young C.R."/>
            <person name="Angers B."/>
            <person name="Qian P.Y."/>
        </authorList>
    </citation>
    <scope>NUCLEOTIDE SEQUENCE</scope>
    <source>
        <strain evidence="2">P08H-3</strain>
    </source>
</reference>
<evidence type="ECO:0000256" key="1">
    <source>
        <dbReference type="SAM" id="MobiDB-lite"/>
    </source>
</evidence>
<dbReference type="GO" id="GO:0006368">
    <property type="term" value="P:transcription elongation by RNA polymerase II"/>
    <property type="evidence" value="ECO:0007669"/>
    <property type="project" value="InterPro"/>
</dbReference>
<feature type="compositionally biased region" description="Low complexity" evidence="1">
    <location>
        <begin position="79"/>
        <end position="158"/>
    </location>
</feature>
<dbReference type="Pfam" id="PF04004">
    <property type="entry name" value="Leo1"/>
    <property type="match status" value="1"/>
</dbReference>
<comment type="caution">
    <text evidence="2">The sequence shown here is derived from an EMBL/GenBank/DDBJ whole genome shotgun (WGS) entry which is preliminary data.</text>
</comment>
<dbReference type="InterPro" id="IPR007149">
    <property type="entry name" value="Leo1"/>
</dbReference>
<feature type="compositionally biased region" description="Acidic residues" evidence="1">
    <location>
        <begin position="242"/>
        <end position="255"/>
    </location>
</feature>
<feature type="compositionally biased region" description="Basic and acidic residues" evidence="1">
    <location>
        <begin position="256"/>
        <end position="268"/>
    </location>
</feature>
<dbReference type="Proteomes" id="UP001208570">
    <property type="component" value="Unassembled WGS sequence"/>
</dbReference>
<gene>
    <name evidence="2" type="ORF">LSH36_1059g01046</name>
</gene>